<dbReference type="Gene3D" id="3.40.630.10">
    <property type="entry name" value="Zn peptidases"/>
    <property type="match status" value="1"/>
</dbReference>
<evidence type="ECO:0000259" key="7">
    <source>
        <dbReference type="PROSITE" id="PS52035"/>
    </source>
</evidence>
<comment type="caution">
    <text evidence="8">The sequence shown here is derived from an EMBL/GenBank/DDBJ whole genome shotgun (WGS) entry which is preliminary data.</text>
</comment>
<protein>
    <submittedName>
        <fullName evidence="8">Carboxypeptidase B-like protein</fullName>
    </submittedName>
</protein>
<keyword evidence="3 8" id="KW-0121">Carboxypeptidase</keyword>
<dbReference type="GO" id="GO:0006508">
    <property type="term" value="P:proteolysis"/>
    <property type="evidence" value="ECO:0007669"/>
    <property type="project" value="InterPro"/>
</dbReference>
<dbReference type="OrthoDB" id="3626597at2759"/>
<evidence type="ECO:0000256" key="5">
    <source>
        <dbReference type="ARBA" id="ARBA00022833"/>
    </source>
</evidence>
<keyword evidence="3 8" id="KW-0645">Protease</keyword>
<comment type="similarity">
    <text evidence="2 6">Belongs to the peptidase M14 family.</text>
</comment>
<evidence type="ECO:0000313" key="8">
    <source>
        <dbReference type="EMBL" id="RWS19441.1"/>
    </source>
</evidence>
<dbReference type="GO" id="GO:0008270">
    <property type="term" value="F:zinc ion binding"/>
    <property type="evidence" value="ECO:0007669"/>
    <property type="project" value="InterPro"/>
</dbReference>
<dbReference type="PROSITE" id="PS52035">
    <property type="entry name" value="PEPTIDASE_M14"/>
    <property type="match status" value="1"/>
</dbReference>
<evidence type="ECO:0000256" key="3">
    <source>
        <dbReference type="ARBA" id="ARBA00022645"/>
    </source>
</evidence>
<evidence type="ECO:0000256" key="4">
    <source>
        <dbReference type="ARBA" id="ARBA00022723"/>
    </source>
</evidence>
<dbReference type="InterPro" id="IPR000834">
    <property type="entry name" value="Peptidase_M14"/>
</dbReference>
<feature type="non-terminal residue" evidence="8">
    <location>
        <position position="1"/>
    </location>
</feature>
<dbReference type="InterPro" id="IPR057247">
    <property type="entry name" value="CARBOXYPEPT_ZN_2"/>
</dbReference>
<keyword evidence="4" id="KW-0479">Metal-binding</keyword>
<dbReference type="GO" id="GO:0004181">
    <property type="term" value="F:metallocarboxypeptidase activity"/>
    <property type="evidence" value="ECO:0007669"/>
    <property type="project" value="InterPro"/>
</dbReference>
<comment type="caution">
    <text evidence="6">Lacks conserved residue(s) required for the propagation of feature annotation.</text>
</comment>
<keyword evidence="5" id="KW-0862">Zinc</keyword>
<dbReference type="Proteomes" id="UP000288716">
    <property type="component" value="Unassembled WGS sequence"/>
</dbReference>
<dbReference type="VEuPathDB" id="VectorBase:LDEU012599"/>
<name>A0A443RVP2_9ACAR</name>
<keyword evidence="3 8" id="KW-0378">Hydrolase</keyword>
<sequence length="112" mass="13133">CHTVYGRPCTNDDASLLSNYDFHFVPVINADGYRKNRNPVKLNRNVAVNHCGEPILRLPCHETFCGHSAFSENEIRAIRDYVISLNSTQRIKLYFSMHTYSEIWMYPYSYHK</sequence>
<dbReference type="GO" id="GO:0005615">
    <property type="term" value="C:extracellular space"/>
    <property type="evidence" value="ECO:0007669"/>
    <property type="project" value="TreeGrafter"/>
</dbReference>
<dbReference type="Pfam" id="PF00246">
    <property type="entry name" value="Peptidase_M14"/>
    <property type="match status" value="1"/>
</dbReference>
<feature type="domain" description="Peptidase M14" evidence="7">
    <location>
        <begin position="1"/>
        <end position="112"/>
    </location>
</feature>
<evidence type="ECO:0000313" key="9">
    <source>
        <dbReference type="Proteomes" id="UP000288716"/>
    </source>
</evidence>
<feature type="non-terminal residue" evidence="8">
    <location>
        <position position="112"/>
    </location>
</feature>
<organism evidence="8 9">
    <name type="scientific">Leptotrombidium deliense</name>
    <dbReference type="NCBI Taxonomy" id="299467"/>
    <lineage>
        <taxon>Eukaryota</taxon>
        <taxon>Metazoa</taxon>
        <taxon>Ecdysozoa</taxon>
        <taxon>Arthropoda</taxon>
        <taxon>Chelicerata</taxon>
        <taxon>Arachnida</taxon>
        <taxon>Acari</taxon>
        <taxon>Acariformes</taxon>
        <taxon>Trombidiformes</taxon>
        <taxon>Prostigmata</taxon>
        <taxon>Anystina</taxon>
        <taxon>Parasitengona</taxon>
        <taxon>Trombiculoidea</taxon>
        <taxon>Trombiculidae</taxon>
        <taxon>Leptotrombidium</taxon>
    </lineage>
</organism>
<dbReference type="AlphaFoldDB" id="A0A443RVP2"/>
<proteinExistence type="inferred from homology"/>
<evidence type="ECO:0000256" key="1">
    <source>
        <dbReference type="ARBA" id="ARBA00001947"/>
    </source>
</evidence>
<gene>
    <name evidence="8" type="ORF">B4U80_03957</name>
</gene>
<dbReference type="PROSITE" id="PS00133">
    <property type="entry name" value="CARBOXYPEPT_ZN_2"/>
    <property type="match status" value="1"/>
</dbReference>
<accession>A0A443RVP2</accession>
<comment type="cofactor">
    <cofactor evidence="1">
        <name>Zn(2+)</name>
        <dbReference type="ChEBI" id="CHEBI:29105"/>
    </cofactor>
</comment>
<dbReference type="EMBL" id="NCKV01026071">
    <property type="protein sequence ID" value="RWS19441.1"/>
    <property type="molecule type" value="Genomic_DNA"/>
</dbReference>
<dbReference type="PANTHER" id="PTHR11705:SF91">
    <property type="entry name" value="FI01817P-RELATED"/>
    <property type="match status" value="1"/>
</dbReference>
<reference evidence="8 9" key="1">
    <citation type="journal article" date="2018" name="Gigascience">
        <title>Genomes of trombidid mites reveal novel predicted allergens and laterally-transferred genes associated with secondary metabolism.</title>
        <authorList>
            <person name="Dong X."/>
            <person name="Chaisiri K."/>
            <person name="Xia D."/>
            <person name="Armstrong S.D."/>
            <person name="Fang Y."/>
            <person name="Donnelly M.J."/>
            <person name="Kadowaki T."/>
            <person name="McGarry J.W."/>
            <person name="Darby A.C."/>
            <person name="Makepeace B.L."/>
        </authorList>
    </citation>
    <scope>NUCLEOTIDE SEQUENCE [LARGE SCALE GENOMIC DNA]</scope>
    <source>
        <strain evidence="8">UoL-UT</strain>
    </source>
</reference>
<dbReference type="SUPFAM" id="SSF53187">
    <property type="entry name" value="Zn-dependent exopeptidases"/>
    <property type="match status" value="1"/>
</dbReference>
<dbReference type="PANTHER" id="PTHR11705">
    <property type="entry name" value="PROTEASE FAMILY M14 CARBOXYPEPTIDASE A,B"/>
    <property type="match status" value="1"/>
</dbReference>
<keyword evidence="9" id="KW-1185">Reference proteome</keyword>
<evidence type="ECO:0000256" key="2">
    <source>
        <dbReference type="ARBA" id="ARBA00005988"/>
    </source>
</evidence>
<evidence type="ECO:0000256" key="6">
    <source>
        <dbReference type="PROSITE-ProRule" id="PRU01379"/>
    </source>
</evidence>